<organism evidence="1 2">
    <name type="scientific">Solanum verrucosum</name>
    <dbReference type="NCBI Taxonomy" id="315347"/>
    <lineage>
        <taxon>Eukaryota</taxon>
        <taxon>Viridiplantae</taxon>
        <taxon>Streptophyta</taxon>
        <taxon>Embryophyta</taxon>
        <taxon>Tracheophyta</taxon>
        <taxon>Spermatophyta</taxon>
        <taxon>Magnoliopsida</taxon>
        <taxon>eudicotyledons</taxon>
        <taxon>Gunneridae</taxon>
        <taxon>Pentapetalae</taxon>
        <taxon>asterids</taxon>
        <taxon>lamiids</taxon>
        <taxon>Solanales</taxon>
        <taxon>Solanaceae</taxon>
        <taxon>Solanoideae</taxon>
        <taxon>Solaneae</taxon>
        <taxon>Solanum</taxon>
    </lineage>
</organism>
<feature type="non-terminal residue" evidence="1">
    <location>
        <position position="56"/>
    </location>
</feature>
<dbReference type="AlphaFoldDB" id="A0AAF0TYP9"/>
<reference evidence="1" key="1">
    <citation type="submission" date="2023-08" db="EMBL/GenBank/DDBJ databases">
        <title>A de novo genome assembly of Solanum verrucosum Schlechtendal, a Mexican diploid species geographically isolated from the other diploid A-genome species in potato relatives.</title>
        <authorList>
            <person name="Hosaka K."/>
        </authorList>
    </citation>
    <scope>NUCLEOTIDE SEQUENCE</scope>
    <source>
        <tissue evidence="1">Young leaves</tissue>
    </source>
</reference>
<sequence length="56" mass="6084">MSYGSVIVQNGSESSLVAEVKETQGSDPLLLQLKGAVHQQRVEIFSQGEDSVLCYQ</sequence>
<gene>
    <name evidence="1" type="ORF">MTR67_023648</name>
</gene>
<evidence type="ECO:0000313" key="2">
    <source>
        <dbReference type="Proteomes" id="UP001234989"/>
    </source>
</evidence>
<name>A0AAF0TYP9_SOLVR</name>
<keyword evidence="2" id="KW-1185">Reference proteome</keyword>
<dbReference type="EMBL" id="CP133616">
    <property type="protein sequence ID" value="WMV30263.1"/>
    <property type="molecule type" value="Genomic_DNA"/>
</dbReference>
<accession>A0AAF0TYP9</accession>
<protein>
    <submittedName>
        <fullName evidence="1">Uncharacterized protein</fullName>
    </submittedName>
</protein>
<evidence type="ECO:0000313" key="1">
    <source>
        <dbReference type="EMBL" id="WMV30263.1"/>
    </source>
</evidence>
<proteinExistence type="predicted"/>
<dbReference type="Proteomes" id="UP001234989">
    <property type="component" value="Chromosome 5"/>
</dbReference>